<dbReference type="InterPro" id="IPR010930">
    <property type="entry name" value="Flg_bb/hook_C_dom"/>
</dbReference>
<dbReference type="InterPro" id="IPR020013">
    <property type="entry name" value="Flagellar_FlgE/F/G"/>
</dbReference>
<dbReference type="NCBIfam" id="TIGR03506">
    <property type="entry name" value="FlgEFG_subfam"/>
    <property type="match status" value="1"/>
</dbReference>
<protein>
    <recommendedName>
        <fullName evidence="5 6">Flagellar basal-body rod protein FlgF</fullName>
    </recommendedName>
</protein>
<accession>A0A1Y0EGJ0</accession>
<dbReference type="InterPro" id="IPR037925">
    <property type="entry name" value="FlgE/F/G-like"/>
</dbReference>
<reference evidence="9 10" key="1">
    <citation type="submission" date="2017-05" db="EMBL/GenBank/DDBJ databases">
        <title>Genome Sequence of Loktanella vestfoldensis Strain SMR4r Isolated from a Culture of the Diatom Skeletonema marinoi.</title>
        <authorList>
            <person name="Topel M."/>
            <person name="Pinder M.I.M."/>
            <person name="Johansson O.N."/>
            <person name="Kourtchenko O."/>
            <person name="Godhe A."/>
            <person name="Clarke A.K."/>
        </authorList>
    </citation>
    <scope>NUCLEOTIDE SEQUENCE [LARGE SCALE GENOMIC DNA]</scope>
    <source>
        <strain evidence="9 10">SMR4r</strain>
    </source>
</reference>
<dbReference type="Proteomes" id="UP000195273">
    <property type="component" value="Chromosome"/>
</dbReference>
<evidence type="ECO:0000256" key="4">
    <source>
        <dbReference type="ARBA" id="ARBA00038560"/>
    </source>
</evidence>
<dbReference type="PANTHER" id="PTHR30435">
    <property type="entry name" value="FLAGELLAR PROTEIN"/>
    <property type="match status" value="1"/>
</dbReference>
<dbReference type="EMBL" id="CP021431">
    <property type="protein sequence ID" value="ARU02746.1"/>
    <property type="molecule type" value="Genomic_DNA"/>
</dbReference>
<dbReference type="SUPFAM" id="SSF117143">
    <property type="entry name" value="Flagellar hook protein flgE"/>
    <property type="match status" value="1"/>
</dbReference>
<dbReference type="PANTHER" id="PTHR30435:SF18">
    <property type="entry name" value="FLAGELLAR BASAL-BODY ROD PROTEIN FLGF"/>
    <property type="match status" value="1"/>
</dbReference>
<dbReference type="AlphaFoldDB" id="A0A1Y0EGJ0"/>
<feature type="domain" description="Flagellar hook protein FlgE/F/G-like D1" evidence="8">
    <location>
        <begin position="84"/>
        <end position="150"/>
    </location>
</feature>
<sequence>MDRNIHIALNNLRNISSELRVNAQNMANANVPGFRADLSVTREASFLTPFDQFRSRVYSQEASQALFSTDEGGLQSTEAEMDIAIQGQGYFYIAPTSGGDPALSRRGDLSFDLDRFVVDGAGNRLLDIGLNPIQLPATRRIVVEETGQIQMELLDAPEGTFVAGPIIATSQAEGVVLAKSPDGHIRPANEAALPAPDQRARLTQGFLENSNVDTIGSLIQNIESQRQFEMSVKFIALAQEIDEGGTRIMRLPG</sequence>
<evidence type="ECO:0000256" key="5">
    <source>
        <dbReference type="ARBA" id="ARBA00040228"/>
    </source>
</evidence>
<keyword evidence="3 6" id="KW-0975">Bacterial flagellum</keyword>
<dbReference type="GO" id="GO:0030694">
    <property type="term" value="C:bacterial-type flagellum basal body, rod"/>
    <property type="evidence" value="ECO:0007669"/>
    <property type="project" value="UniProtKB-UniRule"/>
</dbReference>
<evidence type="ECO:0000256" key="6">
    <source>
        <dbReference type="RuleBase" id="RU362116"/>
    </source>
</evidence>
<dbReference type="RefSeq" id="WP_087211262.1">
    <property type="nucleotide sequence ID" value="NZ_CP021431.1"/>
</dbReference>
<dbReference type="KEGG" id="lvs:LOKVESSMR4R_03476"/>
<comment type="similarity">
    <text evidence="2 6">Belongs to the flagella basal body rod proteins family.</text>
</comment>
<evidence type="ECO:0000256" key="2">
    <source>
        <dbReference type="ARBA" id="ARBA00009677"/>
    </source>
</evidence>
<proteinExistence type="inferred from homology"/>
<keyword evidence="9" id="KW-0966">Cell projection</keyword>
<evidence type="ECO:0000313" key="9">
    <source>
        <dbReference type="EMBL" id="ARU02746.1"/>
    </source>
</evidence>
<gene>
    <name evidence="9" type="primary">flgF</name>
    <name evidence="9" type="ORF">LOKVESSMR4R_03476</name>
</gene>
<evidence type="ECO:0000259" key="7">
    <source>
        <dbReference type="Pfam" id="PF06429"/>
    </source>
</evidence>
<organism evidence="9 10">
    <name type="scientific">Yoonia vestfoldensis</name>
    <dbReference type="NCBI Taxonomy" id="245188"/>
    <lineage>
        <taxon>Bacteria</taxon>
        <taxon>Pseudomonadati</taxon>
        <taxon>Pseudomonadota</taxon>
        <taxon>Alphaproteobacteria</taxon>
        <taxon>Rhodobacterales</taxon>
        <taxon>Paracoccaceae</taxon>
        <taxon>Yoonia</taxon>
    </lineage>
</organism>
<evidence type="ECO:0000313" key="10">
    <source>
        <dbReference type="Proteomes" id="UP000195273"/>
    </source>
</evidence>
<evidence type="ECO:0000256" key="1">
    <source>
        <dbReference type="ARBA" id="ARBA00004117"/>
    </source>
</evidence>
<comment type="subunit">
    <text evidence="4 6">The basal body constitutes a major portion of the flagellar organelle and consists of five rings (E,L,P,S, and M) mounted on a central rod. The rod consists of about 26 subunits of FlgG in the distal portion, and FlgB, FlgC and FlgF are thought to build up the proximal portion of the rod with about 6 subunits each.</text>
</comment>
<name>A0A1Y0EGJ0_9RHOB</name>
<dbReference type="InterPro" id="IPR053967">
    <property type="entry name" value="LlgE_F_G-like_D1"/>
</dbReference>
<feature type="domain" description="Flagellar basal-body/hook protein C-terminal" evidence="7">
    <location>
        <begin position="204"/>
        <end position="243"/>
    </location>
</feature>
<keyword evidence="9" id="KW-0969">Cilium</keyword>
<evidence type="ECO:0000259" key="8">
    <source>
        <dbReference type="Pfam" id="PF22692"/>
    </source>
</evidence>
<evidence type="ECO:0000256" key="3">
    <source>
        <dbReference type="ARBA" id="ARBA00023143"/>
    </source>
</evidence>
<dbReference type="Pfam" id="PF22692">
    <property type="entry name" value="LlgE_F_G_D1"/>
    <property type="match status" value="1"/>
</dbReference>
<keyword evidence="9" id="KW-0282">Flagellum</keyword>
<keyword evidence="10" id="KW-1185">Reference proteome</keyword>
<dbReference type="OrthoDB" id="9804559at2"/>
<comment type="subcellular location">
    <subcellularLocation>
        <location evidence="1 6">Bacterial flagellum basal body</location>
    </subcellularLocation>
</comment>
<dbReference type="Pfam" id="PF06429">
    <property type="entry name" value="Flg_bbr_C"/>
    <property type="match status" value="1"/>
</dbReference>
<dbReference type="GO" id="GO:0071978">
    <property type="term" value="P:bacterial-type flagellum-dependent swarming motility"/>
    <property type="evidence" value="ECO:0007669"/>
    <property type="project" value="TreeGrafter"/>
</dbReference>